<dbReference type="Gene3D" id="3.40.50.720">
    <property type="entry name" value="NAD(P)-binding Rossmann-like Domain"/>
    <property type="match status" value="1"/>
</dbReference>
<dbReference type="Proteomes" id="UP000262969">
    <property type="component" value="Unassembled WGS sequence"/>
</dbReference>
<name>A0A3D2X222_9FIRM</name>
<reference evidence="5 6" key="1">
    <citation type="journal article" date="2018" name="Nat. Biotechnol.">
        <title>A standardized bacterial taxonomy based on genome phylogeny substantially revises the tree of life.</title>
        <authorList>
            <person name="Parks D.H."/>
            <person name="Chuvochina M."/>
            <person name="Waite D.W."/>
            <person name="Rinke C."/>
            <person name="Skarshewski A."/>
            <person name="Chaumeil P.A."/>
            <person name="Hugenholtz P."/>
        </authorList>
    </citation>
    <scope>NUCLEOTIDE SEQUENCE [LARGE SCALE GENOMIC DNA]</scope>
    <source>
        <strain evidence="5">UBA11728</strain>
    </source>
</reference>
<dbReference type="InterPro" id="IPR012001">
    <property type="entry name" value="Thiamin_PyroP_enz_TPP-bd_dom"/>
</dbReference>
<evidence type="ECO:0000313" key="5">
    <source>
        <dbReference type="EMBL" id="HCL01162.1"/>
    </source>
</evidence>
<dbReference type="Pfam" id="PF02776">
    <property type="entry name" value="TPP_enzyme_N"/>
    <property type="match status" value="1"/>
</dbReference>
<dbReference type="GO" id="GO:0051536">
    <property type="term" value="F:iron-sulfur cluster binding"/>
    <property type="evidence" value="ECO:0007669"/>
    <property type="project" value="UniProtKB-KW"/>
</dbReference>
<protein>
    <recommendedName>
        <fullName evidence="4">4Fe-4S ferredoxin-type domain-containing protein</fullName>
    </recommendedName>
</protein>
<organism evidence="5 6">
    <name type="scientific">Lachnoclostridium phytofermentans</name>
    <dbReference type="NCBI Taxonomy" id="66219"/>
    <lineage>
        <taxon>Bacteria</taxon>
        <taxon>Bacillati</taxon>
        <taxon>Bacillota</taxon>
        <taxon>Clostridia</taxon>
        <taxon>Lachnospirales</taxon>
        <taxon>Lachnospiraceae</taxon>
    </lineage>
</organism>
<evidence type="ECO:0000256" key="1">
    <source>
        <dbReference type="ARBA" id="ARBA00022723"/>
    </source>
</evidence>
<dbReference type="GO" id="GO:0046872">
    <property type="term" value="F:metal ion binding"/>
    <property type="evidence" value="ECO:0007669"/>
    <property type="project" value="UniProtKB-KW"/>
</dbReference>
<keyword evidence="2" id="KW-0408">Iron</keyword>
<dbReference type="Gene3D" id="3.30.70.20">
    <property type="match status" value="1"/>
</dbReference>
<dbReference type="Gene3D" id="3.40.50.970">
    <property type="match status" value="2"/>
</dbReference>
<dbReference type="Pfam" id="PF00248">
    <property type="entry name" value="Aldo_ket_red"/>
    <property type="match status" value="1"/>
</dbReference>
<dbReference type="SUPFAM" id="SSF46548">
    <property type="entry name" value="alpha-helical ferredoxin"/>
    <property type="match status" value="1"/>
</dbReference>
<evidence type="ECO:0000256" key="3">
    <source>
        <dbReference type="ARBA" id="ARBA00023014"/>
    </source>
</evidence>
<dbReference type="InterPro" id="IPR036812">
    <property type="entry name" value="NAD(P)_OxRdtase_dom_sf"/>
</dbReference>
<dbReference type="Pfam" id="PF13187">
    <property type="entry name" value="Fer4_9"/>
    <property type="match status" value="1"/>
</dbReference>
<dbReference type="CDD" id="cd07037">
    <property type="entry name" value="TPP_PYR_MenD"/>
    <property type="match status" value="1"/>
</dbReference>
<proteinExistence type="predicted"/>
<dbReference type="InterPro" id="IPR029061">
    <property type="entry name" value="THDP-binding"/>
</dbReference>
<dbReference type="PANTHER" id="PTHR42916">
    <property type="entry name" value="2-SUCCINYL-5-ENOLPYRUVYL-6-HYDROXY-3-CYCLOHEXENE-1-CARBOXYLATE SYNTHASE"/>
    <property type="match status" value="1"/>
</dbReference>
<evidence type="ECO:0000256" key="2">
    <source>
        <dbReference type="ARBA" id="ARBA00023004"/>
    </source>
</evidence>
<evidence type="ECO:0000313" key="6">
    <source>
        <dbReference type="Proteomes" id="UP000262969"/>
    </source>
</evidence>
<dbReference type="PANTHER" id="PTHR42916:SF1">
    <property type="entry name" value="PROTEIN PHYLLO, CHLOROPLASTIC"/>
    <property type="match status" value="1"/>
</dbReference>
<keyword evidence="3" id="KW-0411">Iron-sulfur</keyword>
<dbReference type="AlphaFoldDB" id="A0A3D2X222"/>
<comment type="caution">
    <text evidence="5">The sequence shown here is derived from an EMBL/GenBank/DDBJ whole genome shotgun (WGS) entry which is preliminary data.</text>
</comment>
<dbReference type="InterPro" id="IPR023210">
    <property type="entry name" value="NADP_OxRdtase_dom"/>
</dbReference>
<dbReference type="EMBL" id="DPVV01000070">
    <property type="protein sequence ID" value="HCL01162.1"/>
    <property type="molecule type" value="Genomic_DNA"/>
</dbReference>
<dbReference type="SUPFAM" id="SSF52518">
    <property type="entry name" value="Thiamin diphosphate-binding fold (THDP-binding)"/>
    <property type="match status" value="2"/>
</dbReference>
<gene>
    <name evidence="5" type="ORF">DHW61_01905</name>
</gene>
<sequence length="1049" mass="118294">MQGKAELGFGIMRLSSAEGALDYQLISQTISEYMKGTFCYFDLHPAYVEGQAHSIFKVLVSQKYDRKQFLVANKMPYYGINSYSNYTTIFNDELNECGVDFFDYYMLHAITEDVYRIHSSYGAFDFLISQKNIGNIKKIGISFHDSPELLERILCEHPELDFVQLQINFYDWEDPIINSKRCYKVALKYKKEILVMEPIKGGSLARDLNIEGVNYSPSMLADISLRFVASLPGINVVLSGMKNPLEVSNNRATLNNIKQCANQIDYSLLQQIKKQIGSKKEIQCTSCGYCKRECPKNIVIPDIIHLLNEYKNASNGKTCVVGGSRSIYRGTVFNHGKASDCIKCRKCEKRCPQKIKITNCMKEVAQLLEDGKKNGYTIERNSQILIYLMKEHGIKKVIISPGATNVCFVQSVQSDDFFEIYSAPDERSAAYMACGLAEESGEPVALSCTGATASRNYVPGLTEAFYRRIPVLAITSSQPRCRIGHNIPQMIDRTTIMNDIAKLSVELPIIKDFEDEWECNVNANKALLMLKDYCGPVHVDLTTKCPNDFSVRELPPTRVIKKHESLDDVCIPKGKIAIFSGAHSRWDDNLTNSVEKFCKKFNTVLIQDHTGNYHGKYGIKASLLMSQVNKSFLNEFELIIHIGNVSGAYFPLNPNQVWRINKDGEVSDTFRTVAKIFEMTEENFFNEALLLEPQNVDSEIENVDIWKEEDSLLRSKLMSTELPFSNAWIAKKTACNIPEGAVFHLGILNSLRHWNFFSIPNSVDVYANTGGFGIDGCVSSLIGASLSNPEKLYFGVVGDLAFFYDMNAIGNRHVGNNLRLMVINNGCGTEFMNYNHMTTVLSGSQESFVAASGHNGNKSPALIRDYAKALGFDYKSVTNKAEYTDIMDCFVEPNIGERSLIVEVFTESTEESDALKIIHRLDGERDNHKSTNVNIPPQRINKLKQIKEVIPWGTGLCFRQNVFKIQQYYNVKKVCDNNSNNWGKEIVPGVICISPEQLIEIDNPFVIIMLENGQIGFNVANQLIDMGISNFDLYSNWSKYAEAFFEVIN</sequence>
<feature type="domain" description="4Fe-4S ferredoxin-type" evidence="4">
    <location>
        <begin position="274"/>
        <end position="304"/>
    </location>
</feature>
<evidence type="ECO:0000259" key="4">
    <source>
        <dbReference type="PROSITE" id="PS51379"/>
    </source>
</evidence>
<dbReference type="PROSITE" id="PS51379">
    <property type="entry name" value="4FE4S_FER_2"/>
    <property type="match status" value="1"/>
</dbReference>
<dbReference type="GO" id="GO:0030976">
    <property type="term" value="F:thiamine pyrophosphate binding"/>
    <property type="evidence" value="ECO:0007669"/>
    <property type="project" value="InterPro"/>
</dbReference>
<dbReference type="InterPro" id="IPR017900">
    <property type="entry name" value="4Fe4S_Fe_S_CS"/>
</dbReference>
<dbReference type="InterPro" id="IPR017896">
    <property type="entry name" value="4Fe4S_Fe-S-bd"/>
</dbReference>
<dbReference type="SUPFAM" id="SSF51430">
    <property type="entry name" value="NAD(P)-linked oxidoreductase"/>
    <property type="match status" value="1"/>
</dbReference>
<dbReference type="Gene3D" id="3.20.20.100">
    <property type="entry name" value="NADP-dependent oxidoreductase domain"/>
    <property type="match status" value="1"/>
</dbReference>
<dbReference type="PROSITE" id="PS00198">
    <property type="entry name" value="4FE4S_FER_1"/>
    <property type="match status" value="2"/>
</dbReference>
<accession>A0A3D2X222</accession>
<keyword evidence="1" id="KW-0479">Metal-binding</keyword>